<reference evidence="1 2" key="1">
    <citation type="submission" date="2019-04" db="EMBL/GenBank/DDBJ databases">
        <title>Draft genome sequence of Rickettsia asiatica Maytaro1284.</title>
        <authorList>
            <person name="Thu M."/>
            <person name="Qiu Y."/>
            <person name="Nakao R."/>
        </authorList>
    </citation>
    <scope>NUCLEOTIDE SEQUENCE [LARGE SCALE GENOMIC DNA]</scope>
    <source>
        <strain evidence="1 2">Maytaro1284</strain>
    </source>
</reference>
<name>A0A510GDZ6_9RICK</name>
<sequence length="62" mass="7073">MAENSLRVIDLIQIAANAHQTFKSSTITEKHNLVNLVFTNQTLKPEKLDFMLRPPFDSCIKT</sequence>
<dbReference type="EMBL" id="AP019563">
    <property type="protein sequence ID" value="BBJ32339.1"/>
    <property type="molecule type" value="Genomic_DNA"/>
</dbReference>
<proteinExistence type="predicted"/>
<evidence type="ECO:0000313" key="1">
    <source>
        <dbReference type="EMBL" id="BBJ32339.1"/>
    </source>
</evidence>
<keyword evidence="2" id="KW-1185">Reference proteome</keyword>
<dbReference type="KEGG" id="ras:RAS_14480"/>
<evidence type="ECO:0000313" key="2">
    <source>
        <dbReference type="Proteomes" id="UP000321183"/>
    </source>
</evidence>
<gene>
    <name evidence="1" type="ORF">RAS_14480</name>
</gene>
<organism evidence="1 2">
    <name type="scientific">Rickettsia asiatica</name>
    <dbReference type="NCBI Taxonomy" id="238800"/>
    <lineage>
        <taxon>Bacteria</taxon>
        <taxon>Pseudomonadati</taxon>
        <taxon>Pseudomonadota</taxon>
        <taxon>Alphaproteobacteria</taxon>
        <taxon>Rickettsiales</taxon>
        <taxon>Rickettsiaceae</taxon>
        <taxon>Rickettsieae</taxon>
        <taxon>Rickettsia</taxon>
        <taxon>spotted fever group</taxon>
    </lineage>
</organism>
<dbReference type="Proteomes" id="UP000321183">
    <property type="component" value="Chromosome"/>
</dbReference>
<accession>A0A510GDZ6</accession>
<protein>
    <submittedName>
        <fullName evidence="1">Uncharacterized protein</fullName>
    </submittedName>
</protein>
<dbReference type="AlphaFoldDB" id="A0A510GDZ6"/>